<name>A0ABY5JYW6_9BACI</name>
<feature type="domain" description="PucR C-terminal helix-turn-helix" evidence="2">
    <location>
        <begin position="452"/>
        <end position="511"/>
    </location>
</feature>
<gene>
    <name evidence="3" type="ORF">NP439_18610</name>
</gene>
<dbReference type="InterPro" id="IPR051448">
    <property type="entry name" value="CdaR-like_regulators"/>
</dbReference>
<evidence type="ECO:0000313" key="3">
    <source>
        <dbReference type="EMBL" id="UUI05615.1"/>
    </source>
</evidence>
<evidence type="ECO:0000259" key="1">
    <source>
        <dbReference type="Pfam" id="PF07905"/>
    </source>
</evidence>
<dbReference type="InterPro" id="IPR012914">
    <property type="entry name" value="PucR_dom"/>
</dbReference>
<dbReference type="Pfam" id="PF13556">
    <property type="entry name" value="HTH_30"/>
    <property type="match status" value="1"/>
</dbReference>
<dbReference type="Pfam" id="PF07905">
    <property type="entry name" value="PucR"/>
    <property type="match status" value="1"/>
</dbReference>
<organism evidence="3 4">
    <name type="scientific">Oceanobacillus jeddahense</name>
    <dbReference type="NCBI Taxonomy" id="1462527"/>
    <lineage>
        <taxon>Bacteria</taxon>
        <taxon>Bacillati</taxon>
        <taxon>Bacillota</taxon>
        <taxon>Bacilli</taxon>
        <taxon>Bacillales</taxon>
        <taxon>Bacillaceae</taxon>
        <taxon>Oceanobacillus</taxon>
    </lineage>
</organism>
<dbReference type="InterPro" id="IPR042070">
    <property type="entry name" value="PucR_C-HTH_sf"/>
</dbReference>
<keyword evidence="4" id="KW-1185">Reference proteome</keyword>
<protein>
    <submittedName>
        <fullName evidence="3">Helix-turn-helix domain-containing protein</fullName>
    </submittedName>
</protein>
<dbReference type="PANTHER" id="PTHR33744:SF1">
    <property type="entry name" value="DNA-BINDING TRANSCRIPTIONAL ACTIVATOR ADER"/>
    <property type="match status" value="1"/>
</dbReference>
<proteinExistence type="predicted"/>
<evidence type="ECO:0000259" key="2">
    <source>
        <dbReference type="Pfam" id="PF13556"/>
    </source>
</evidence>
<evidence type="ECO:0000313" key="4">
    <source>
        <dbReference type="Proteomes" id="UP001059773"/>
    </source>
</evidence>
<dbReference type="InterPro" id="IPR025736">
    <property type="entry name" value="PucR_C-HTH_dom"/>
</dbReference>
<accession>A0ABY5JYW6</accession>
<dbReference type="Proteomes" id="UP001059773">
    <property type="component" value="Chromosome"/>
</dbReference>
<reference evidence="3" key="1">
    <citation type="submission" date="2022-07" db="EMBL/GenBank/DDBJ databases">
        <title>FELIX.</title>
        <authorList>
            <person name="Wan K.H."/>
            <person name="Park S."/>
            <person name="Lawrence Q."/>
            <person name="Eichenberger J.P."/>
            <person name="Booth B.W."/>
            <person name="Piaggio A.J."/>
            <person name="Chandler J.C."/>
            <person name="Franklin A.B."/>
            <person name="Celniker S.E."/>
        </authorList>
    </citation>
    <scope>NUCLEOTIDE SEQUENCE</scope>
    <source>
        <strain evidence="3">QA-1986 374</strain>
    </source>
</reference>
<sequence>MLTVKEFSEVFSKDNFKLIAGIEGKNNTIEYLNIQEIDRKSSWLRKHGLIMTTFKDFNSVDRILRQLEFYNDMNVSAVAMHLAMHKEVPKKIIEKADELGLPLITIPSNLPYYFIFEKVNKYIQSEADNLRKQVDEINDSMLRIVLEEKDAKEIIVMVGKFIKTPIYLLNDRMQMTNAWAGDKYSLSELRNLSNQMIDKDAELVKQCKLERKYKTTPVYFIGSKSIAFTVFPLINDKLFLGYLVVGISEKKYRHYEVLIKHAITALLLDGMRTNSIKQFIKNKDITLLEEVIHGHISNVNISEFTFPVSKVTQLMIIDTDVENIRNILFLLEDIFKEENQETFICILENQIIGLLTEGSSVDILCERILKNDVRIAFSGRLSSFSSRNLKRAYEQAKLVLKYMKTNSLSMVSWEKLRIDKIVYFLSEQPIFKEYEKSIIQPLLKNEEETTDLINTLYVYLESFFSLKLSSEKLYVHPNTVKYRLQKVKELLPNIDWNDIDTFMDILLALKLHKFNYED</sequence>
<feature type="domain" description="Purine catabolism PurC-like" evidence="1">
    <location>
        <begin position="13"/>
        <end position="123"/>
    </location>
</feature>
<dbReference type="Gene3D" id="1.10.10.2840">
    <property type="entry name" value="PucR C-terminal helix-turn-helix domain"/>
    <property type="match status" value="1"/>
</dbReference>
<dbReference type="PANTHER" id="PTHR33744">
    <property type="entry name" value="CARBOHYDRATE DIACID REGULATOR"/>
    <property type="match status" value="1"/>
</dbReference>
<dbReference type="EMBL" id="CP101914">
    <property type="protein sequence ID" value="UUI05615.1"/>
    <property type="molecule type" value="Genomic_DNA"/>
</dbReference>